<feature type="region of interest" description="Disordered" evidence="1">
    <location>
        <begin position="31"/>
        <end position="55"/>
    </location>
</feature>
<accession>A0A1Y0AZS0</accession>
<reference evidence="2" key="1">
    <citation type="submission" date="2017-03" db="EMBL/GenBank/DDBJ databases">
        <title>The mitochondrial genome of the carnivorous plant Utricularia reniformis (Lentibulariaceae): structure, comparative analysis and evolutionary landmarks.</title>
        <authorList>
            <person name="Silva S.R."/>
            <person name="Alvarenga D.O."/>
            <person name="Michael T.P."/>
            <person name="Miranda V.F.O."/>
            <person name="Varani A.M."/>
        </authorList>
    </citation>
    <scope>NUCLEOTIDE SEQUENCE</scope>
</reference>
<gene>
    <name evidence="2" type="ORF">AEK19_MT0361</name>
</gene>
<evidence type="ECO:0000256" key="1">
    <source>
        <dbReference type="SAM" id="MobiDB-lite"/>
    </source>
</evidence>
<proteinExistence type="predicted"/>
<feature type="compositionally biased region" description="Basic and acidic residues" evidence="1">
    <location>
        <begin position="46"/>
        <end position="55"/>
    </location>
</feature>
<organism evidence="2">
    <name type="scientific">Utricularia reniformis</name>
    <dbReference type="NCBI Taxonomy" id="192314"/>
    <lineage>
        <taxon>Eukaryota</taxon>
        <taxon>Viridiplantae</taxon>
        <taxon>Streptophyta</taxon>
        <taxon>Embryophyta</taxon>
        <taxon>Tracheophyta</taxon>
        <taxon>Spermatophyta</taxon>
        <taxon>Magnoliopsida</taxon>
        <taxon>eudicotyledons</taxon>
        <taxon>Gunneridae</taxon>
        <taxon>Pentapetalae</taxon>
        <taxon>asterids</taxon>
        <taxon>lamiids</taxon>
        <taxon>Lamiales</taxon>
        <taxon>Lentibulariaceae</taxon>
        <taxon>Utricularia</taxon>
    </lineage>
</organism>
<sequence length="55" mass="6413">MEEFENLVFILYLNYSKPQTTTIRPRVDREGSNQTYETNTTLGPCSKREGRAYPP</sequence>
<name>A0A1Y0AZS0_9LAMI</name>
<dbReference type="AlphaFoldDB" id="A0A1Y0AZS0"/>
<protein>
    <submittedName>
        <fullName evidence="2">Uncharacterized protein</fullName>
    </submittedName>
</protein>
<feature type="compositionally biased region" description="Polar residues" evidence="1">
    <location>
        <begin position="32"/>
        <end position="43"/>
    </location>
</feature>
<evidence type="ECO:0000313" key="2">
    <source>
        <dbReference type="EMBL" id="ART30633.1"/>
    </source>
</evidence>
<dbReference type="EMBL" id="KY774314">
    <property type="protein sequence ID" value="ART30633.1"/>
    <property type="molecule type" value="Genomic_DNA"/>
</dbReference>
<geneLocation type="mitochondrion" evidence="2"/>
<keyword evidence="2" id="KW-0496">Mitochondrion</keyword>